<feature type="region of interest" description="Disordered" evidence="4">
    <location>
        <begin position="236"/>
        <end position="262"/>
    </location>
</feature>
<dbReference type="GO" id="GO:0005524">
    <property type="term" value="F:ATP binding"/>
    <property type="evidence" value="ECO:0007669"/>
    <property type="project" value="UniProtKB-KW"/>
</dbReference>
<organism evidence="6 7">
    <name type="scientific">Tetrahymena thermophila (strain SB210)</name>
    <dbReference type="NCBI Taxonomy" id="312017"/>
    <lineage>
        <taxon>Eukaryota</taxon>
        <taxon>Sar</taxon>
        <taxon>Alveolata</taxon>
        <taxon>Ciliophora</taxon>
        <taxon>Intramacronucleata</taxon>
        <taxon>Oligohymenophorea</taxon>
        <taxon>Hymenostomatida</taxon>
        <taxon>Tetrahymenina</taxon>
        <taxon>Tetrahymenidae</taxon>
        <taxon>Tetrahymena</taxon>
    </lineage>
</organism>
<comment type="similarity">
    <text evidence="1">Belongs to the AAA ATPase family.</text>
</comment>
<dbReference type="KEGG" id="tet:TTHERM_00241580"/>
<feature type="compositionally biased region" description="Basic and acidic residues" evidence="4">
    <location>
        <begin position="253"/>
        <end position="262"/>
    </location>
</feature>
<dbReference type="Gene3D" id="1.10.8.60">
    <property type="match status" value="1"/>
</dbReference>
<dbReference type="PANTHER" id="PTHR23073">
    <property type="entry name" value="26S PROTEASOME REGULATORY SUBUNIT"/>
    <property type="match status" value="1"/>
</dbReference>
<sequence>MNFFKQKLNYIRQYFSNILRPWSKQYSFSNRRQQVFQQAHSKIFQNHAFYRNLLLIGILSSYYHKQIVQCIEDDQIQKARKTIEIQINKMKKEFGTQMAAFPEIKYTTRGNWYVMEFIVDQRNCDLFQLFITAVTTLEKKDKSVFVFKNMQTAKDGNMLTLQIDFEEKKEKQNGRVYNKGTICVTGEMISDRPGFKFSIEKTEEISETDMEAVINVYRTAIQPQQHSFVKDRMKAAPNQFGSSDPKNQSKQKSQRDQQKERTDAINKLEELGVSVFLPDAKQINLDWDYLAGYEQQKRDIEDTVLLALQYPEIYDQITAATRMKQEPNRPKAVLFEGPPGTGKTTSAKIIAQQVSIPLIYMPLESIMSKYYGEAEKKFADLWEATKMLGKSIIFIDEIDAIAGTRDSEMHEASRRILSTLLRKIDSFESSSDVLLVCATNRKQDLDPAMLSRIDMSIKFEKPDVHSRQAIFKRYAKHLSEDQLRQLAENSENLSGRNISDICKDAERRWASKLIRKLVDQTVPDVDQYIEALHNRKYQNLA</sequence>
<evidence type="ECO:0000256" key="2">
    <source>
        <dbReference type="ARBA" id="ARBA00022741"/>
    </source>
</evidence>
<dbReference type="SMART" id="SM00382">
    <property type="entry name" value="AAA"/>
    <property type="match status" value="1"/>
</dbReference>
<proteinExistence type="inferred from homology"/>
<dbReference type="GO" id="GO:0016887">
    <property type="term" value="F:ATP hydrolysis activity"/>
    <property type="evidence" value="ECO:0007669"/>
    <property type="project" value="InterPro"/>
</dbReference>
<keyword evidence="3" id="KW-0067">ATP-binding</keyword>
<dbReference type="InParanoid" id="I7M401"/>
<gene>
    <name evidence="6" type="ORF">TTHERM_00241580</name>
</gene>
<dbReference type="Pfam" id="PF00004">
    <property type="entry name" value="AAA"/>
    <property type="match status" value="1"/>
</dbReference>
<evidence type="ECO:0000256" key="3">
    <source>
        <dbReference type="ARBA" id="ARBA00022840"/>
    </source>
</evidence>
<evidence type="ECO:0000259" key="5">
    <source>
        <dbReference type="SMART" id="SM00382"/>
    </source>
</evidence>
<evidence type="ECO:0000313" key="6">
    <source>
        <dbReference type="EMBL" id="EAS04637.2"/>
    </source>
</evidence>
<dbReference type="Proteomes" id="UP000009168">
    <property type="component" value="Unassembled WGS sequence"/>
</dbReference>
<dbReference type="Gene3D" id="3.40.50.300">
    <property type="entry name" value="P-loop containing nucleotide triphosphate hydrolases"/>
    <property type="match status" value="1"/>
</dbReference>
<feature type="domain" description="AAA+ ATPase" evidence="5">
    <location>
        <begin position="329"/>
        <end position="463"/>
    </location>
</feature>
<keyword evidence="7" id="KW-1185">Reference proteome</keyword>
<name>I7M401_TETTS</name>
<dbReference type="AlphaFoldDB" id="I7M401"/>
<evidence type="ECO:0000256" key="4">
    <source>
        <dbReference type="SAM" id="MobiDB-lite"/>
    </source>
</evidence>
<dbReference type="eggNOG" id="KOG0730">
    <property type="taxonomic scope" value="Eukaryota"/>
</dbReference>
<dbReference type="STRING" id="312017.I7M401"/>
<dbReference type="OrthoDB" id="5925at2759"/>
<dbReference type="InterPro" id="IPR050221">
    <property type="entry name" value="26S_Proteasome_ATPase"/>
</dbReference>
<evidence type="ECO:0000256" key="1">
    <source>
        <dbReference type="ARBA" id="ARBA00006914"/>
    </source>
</evidence>
<dbReference type="InterPro" id="IPR027417">
    <property type="entry name" value="P-loop_NTPase"/>
</dbReference>
<dbReference type="EMBL" id="GG662443">
    <property type="protein sequence ID" value="EAS04637.2"/>
    <property type="molecule type" value="Genomic_DNA"/>
</dbReference>
<dbReference type="SUPFAM" id="SSF52540">
    <property type="entry name" value="P-loop containing nucleoside triphosphate hydrolases"/>
    <property type="match status" value="1"/>
</dbReference>
<dbReference type="GeneID" id="7828331"/>
<dbReference type="InterPro" id="IPR003959">
    <property type="entry name" value="ATPase_AAA_core"/>
</dbReference>
<dbReference type="InterPro" id="IPR003593">
    <property type="entry name" value="AAA+_ATPase"/>
</dbReference>
<evidence type="ECO:0000313" key="7">
    <source>
        <dbReference type="Proteomes" id="UP000009168"/>
    </source>
</evidence>
<protein>
    <submittedName>
        <fullName evidence="6">AAA family ATPase</fullName>
    </submittedName>
</protein>
<reference evidence="7" key="1">
    <citation type="journal article" date="2006" name="PLoS Biol.">
        <title>Macronuclear genome sequence of the ciliate Tetrahymena thermophila, a model eukaryote.</title>
        <authorList>
            <person name="Eisen J.A."/>
            <person name="Coyne R.S."/>
            <person name="Wu M."/>
            <person name="Wu D."/>
            <person name="Thiagarajan M."/>
            <person name="Wortman J.R."/>
            <person name="Badger J.H."/>
            <person name="Ren Q."/>
            <person name="Amedeo P."/>
            <person name="Jones K.M."/>
            <person name="Tallon L.J."/>
            <person name="Delcher A.L."/>
            <person name="Salzberg S.L."/>
            <person name="Silva J.C."/>
            <person name="Haas B.J."/>
            <person name="Majoros W.H."/>
            <person name="Farzad M."/>
            <person name="Carlton J.M."/>
            <person name="Smith R.K. Jr."/>
            <person name="Garg J."/>
            <person name="Pearlman R.E."/>
            <person name="Karrer K.M."/>
            <person name="Sun L."/>
            <person name="Manning G."/>
            <person name="Elde N.C."/>
            <person name="Turkewitz A.P."/>
            <person name="Asai D.J."/>
            <person name="Wilkes D.E."/>
            <person name="Wang Y."/>
            <person name="Cai H."/>
            <person name="Collins K."/>
            <person name="Stewart B.A."/>
            <person name="Lee S.R."/>
            <person name="Wilamowska K."/>
            <person name="Weinberg Z."/>
            <person name="Ruzzo W.L."/>
            <person name="Wloga D."/>
            <person name="Gaertig J."/>
            <person name="Frankel J."/>
            <person name="Tsao C.-C."/>
            <person name="Gorovsky M.A."/>
            <person name="Keeling P.J."/>
            <person name="Waller R.F."/>
            <person name="Patron N.J."/>
            <person name="Cherry J.M."/>
            <person name="Stover N.A."/>
            <person name="Krieger C.J."/>
            <person name="del Toro C."/>
            <person name="Ryder H.F."/>
            <person name="Williamson S.C."/>
            <person name="Barbeau R.A."/>
            <person name="Hamilton E.P."/>
            <person name="Orias E."/>
        </authorList>
    </citation>
    <scope>NUCLEOTIDE SEQUENCE [LARGE SCALE GENOMIC DNA]</scope>
    <source>
        <strain evidence="7">SB210</strain>
    </source>
</reference>
<accession>I7M401</accession>
<keyword evidence="2" id="KW-0547">Nucleotide-binding</keyword>
<dbReference type="RefSeq" id="XP_001024882.2">
    <property type="nucleotide sequence ID" value="XM_001024882.2"/>
</dbReference>